<dbReference type="RefSeq" id="XP_044401039.1">
    <property type="nucleotide sequence ID" value="XM_044545104.1"/>
</dbReference>
<dbReference type="Gramene" id="TraesCSU02G004600.1">
    <property type="protein sequence ID" value="TraesCSU02G004600.1"/>
    <property type="gene ID" value="TraesCSU02G004600"/>
</dbReference>
<keyword evidence="1" id="KW-1133">Transmembrane helix</keyword>
<reference evidence="2" key="1">
    <citation type="submission" date="2018-08" db="EMBL/GenBank/DDBJ databases">
        <authorList>
            <person name="Rossello M."/>
        </authorList>
    </citation>
    <scope>NUCLEOTIDE SEQUENCE [LARGE SCALE GENOMIC DNA]</scope>
    <source>
        <strain evidence="2">cv. Chinese Spring</strain>
    </source>
</reference>
<dbReference type="GeneID" id="123124500"/>
<dbReference type="OMA" id="IGEYEMH"/>
<keyword evidence="3" id="KW-1185">Reference proteome</keyword>
<feature type="transmembrane region" description="Helical" evidence="1">
    <location>
        <begin position="122"/>
        <end position="143"/>
    </location>
</feature>
<dbReference type="Gramene" id="TraesWEE_scaffold_063255_01G000200.1">
    <property type="protein sequence ID" value="TraesWEE_scaffold_063255_01G000200.1"/>
    <property type="gene ID" value="TraesWEE_scaffold_063255_01G000200"/>
</dbReference>
<dbReference type="SMR" id="A0A3B6TYC7"/>
<evidence type="ECO:0000256" key="1">
    <source>
        <dbReference type="SAM" id="Phobius"/>
    </source>
</evidence>
<organism evidence="2">
    <name type="scientific">Triticum aestivum</name>
    <name type="common">Wheat</name>
    <dbReference type="NCBI Taxonomy" id="4565"/>
    <lineage>
        <taxon>Eukaryota</taxon>
        <taxon>Viridiplantae</taxon>
        <taxon>Streptophyta</taxon>
        <taxon>Embryophyta</taxon>
        <taxon>Tracheophyta</taxon>
        <taxon>Spermatophyta</taxon>
        <taxon>Magnoliopsida</taxon>
        <taxon>Liliopsida</taxon>
        <taxon>Poales</taxon>
        <taxon>Poaceae</taxon>
        <taxon>BOP clade</taxon>
        <taxon>Pooideae</taxon>
        <taxon>Triticodae</taxon>
        <taxon>Triticeae</taxon>
        <taxon>Triticinae</taxon>
        <taxon>Triticum</taxon>
    </lineage>
</organism>
<protein>
    <submittedName>
        <fullName evidence="2">Uncharacterized protein</fullName>
    </submittedName>
</protein>
<evidence type="ECO:0000313" key="2">
    <source>
        <dbReference type="EnsemblPlants" id="TraesCSU02G004600.1"/>
    </source>
</evidence>
<proteinExistence type="predicted"/>
<keyword evidence="1" id="KW-0472">Membrane</keyword>
<evidence type="ECO:0000313" key="3">
    <source>
        <dbReference type="Proteomes" id="UP000019116"/>
    </source>
</evidence>
<sequence>MAAVRCAARRLSASLLQRTQAAVAEGRRHLPSRFTGSRQLSSECEREIEEKRVELRNLVSKTMQKKMELQDALAKAGKNPNAIGEYEMHVLEHLSQQKIFPEPHDTPLYRSWKQFATRARSVLDIVVMTTGSVMLTACLVSIITDKEVKAHTVNKEIQ</sequence>
<gene>
    <name evidence="2" type="primary">LOC123124500</name>
</gene>
<dbReference type="AlphaFoldDB" id="A0A3B6TYC7"/>
<name>A0A3B6TYC7_WHEAT</name>
<dbReference type="EnsemblPlants" id="TraesCSU02G004600.1">
    <property type="protein sequence ID" value="TraesCSU02G004600.1"/>
    <property type="gene ID" value="TraesCSU02G004600"/>
</dbReference>
<reference evidence="2" key="2">
    <citation type="submission" date="2018-10" db="UniProtKB">
        <authorList>
            <consortium name="EnsemblPlants"/>
        </authorList>
    </citation>
    <scope>IDENTIFICATION</scope>
</reference>
<dbReference type="Proteomes" id="UP000019116">
    <property type="component" value="Chromosome Un"/>
</dbReference>
<keyword evidence="1" id="KW-0812">Transmembrane</keyword>
<dbReference type="RefSeq" id="XP_044401038.1">
    <property type="nucleotide sequence ID" value="XM_044545103.1"/>
</dbReference>
<accession>A0A3B6TYC7</accession>